<sequence>MHNLRLSPEAKAACMLSLQPPFTAELTIIVKFLTMGNRMLLSGHREFWTRPPDYVTVFLGMTPLISQSTRSSPARFPYFILEFPLNRYFEATSRSRL</sequence>
<gene>
    <name evidence="1" type="ORF">PHLCEN_2v9220</name>
</gene>
<protein>
    <submittedName>
        <fullName evidence="1">Uncharacterized protein</fullName>
    </submittedName>
</protein>
<dbReference type="AlphaFoldDB" id="A0A2R6NRI8"/>
<dbReference type="EMBL" id="MLYV02000908">
    <property type="protein sequence ID" value="PSR75288.1"/>
    <property type="molecule type" value="Genomic_DNA"/>
</dbReference>
<evidence type="ECO:0000313" key="1">
    <source>
        <dbReference type="EMBL" id="PSR75288.1"/>
    </source>
</evidence>
<comment type="caution">
    <text evidence="1">The sequence shown here is derived from an EMBL/GenBank/DDBJ whole genome shotgun (WGS) entry which is preliminary data.</text>
</comment>
<accession>A0A2R6NRI8</accession>
<organism evidence="1 2">
    <name type="scientific">Hermanssonia centrifuga</name>
    <dbReference type="NCBI Taxonomy" id="98765"/>
    <lineage>
        <taxon>Eukaryota</taxon>
        <taxon>Fungi</taxon>
        <taxon>Dikarya</taxon>
        <taxon>Basidiomycota</taxon>
        <taxon>Agaricomycotina</taxon>
        <taxon>Agaricomycetes</taxon>
        <taxon>Polyporales</taxon>
        <taxon>Meruliaceae</taxon>
        <taxon>Hermanssonia</taxon>
    </lineage>
</organism>
<reference evidence="1 2" key="1">
    <citation type="submission" date="2018-02" db="EMBL/GenBank/DDBJ databases">
        <title>Genome sequence of the basidiomycete white-rot fungus Phlebia centrifuga.</title>
        <authorList>
            <person name="Granchi Z."/>
            <person name="Peng M."/>
            <person name="de Vries R.P."/>
            <person name="Hilden K."/>
            <person name="Makela M.R."/>
            <person name="Grigoriev I."/>
            <person name="Riley R."/>
        </authorList>
    </citation>
    <scope>NUCLEOTIDE SEQUENCE [LARGE SCALE GENOMIC DNA]</scope>
    <source>
        <strain evidence="1 2">FBCC195</strain>
    </source>
</reference>
<keyword evidence="2" id="KW-1185">Reference proteome</keyword>
<proteinExistence type="predicted"/>
<dbReference type="Proteomes" id="UP000186601">
    <property type="component" value="Unassembled WGS sequence"/>
</dbReference>
<evidence type="ECO:0000313" key="2">
    <source>
        <dbReference type="Proteomes" id="UP000186601"/>
    </source>
</evidence>
<name>A0A2R6NRI8_9APHY</name>